<dbReference type="Proteomes" id="UP000026915">
    <property type="component" value="Chromosome 5"/>
</dbReference>
<sequence>MHFVLICHGSDMMISLLFWNLLGDDACVFRLRLSGGSACLPGIEVKRKLMFNGLRGAEGDTNSKQVRCFPCIFMEHVMAGSSNPALVIQTATRVGSILLNDAMPYANQNLSVLSSARTPDIWVPQDVLPAPLSYAAYFCNN</sequence>
<proteinExistence type="predicted"/>
<dbReference type="Gramene" id="EOY11580">
    <property type="protein sequence ID" value="EOY11580"/>
    <property type="gene ID" value="TCM_026720"/>
</dbReference>
<name>A0A061F2M4_THECC</name>
<accession>A0A061F2M4</accession>
<evidence type="ECO:0000313" key="1">
    <source>
        <dbReference type="EMBL" id="EOY11580.1"/>
    </source>
</evidence>
<gene>
    <name evidence="1" type="ORF">TCM_026720</name>
</gene>
<keyword evidence="2" id="KW-1185">Reference proteome</keyword>
<reference evidence="1 2" key="1">
    <citation type="journal article" date="2013" name="Genome Biol.">
        <title>The genome sequence of the most widely cultivated cacao type and its use to identify candidate genes regulating pod color.</title>
        <authorList>
            <person name="Motamayor J.C."/>
            <person name="Mockaitis K."/>
            <person name="Schmutz J."/>
            <person name="Haiminen N."/>
            <person name="Iii D.L."/>
            <person name="Cornejo O."/>
            <person name="Findley S.D."/>
            <person name="Zheng P."/>
            <person name="Utro F."/>
            <person name="Royaert S."/>
            <person name="Saski C."/>
            <person name="Jenkins J."/>
            <person name="Podicheti R."/>
            <person name="Zhao M."/>
            <person name="Scheffler B.E."/>
            <person name="Stack J.C."/>
            <person name="Feltus F.A."/>
            <person name="Mustiga G.M."/>
            <person name="Amores F."/>
            <person name="Phillips W."/>
            <person name="Marelli J.P."/>
            <person name="May G.D."/>
            <person name="Shapiro H."/>
            <person name="Ma J."/>
            <person name="Bustamante C.D."/>
            <person name="Schnell R.J."/>
            <person name="Main D."/>
            <person name="Gilbert D."/>
            <person name="Parida L."/>
            <person name="Kuhn D.N."/>
        </authorList>
    </citation>
    <scope>NUCLEOTIDE SEQUENCE [LARGE SCALE GENOMIC DNA]</scope>
    <source>
        <strain evidence="2">cv. Matina 1-6</strain>
    </source>
</reference>
<organism evidence="1 2">
    <name type="scientific">Theobroma cacao</name>
    <name type="common">Cacao</name>
    <name type="synonym">Cocoa</name>
    <dbReference type="NCBI Taxonomy" id="3641"/>
    <lineage>
        <taxon>Eukaryota</taxon>
        <taxon>Viridiplantae</taxon>
        <taxon>Streptophyta</taxon>
        <taxon>Embryophyta</taxon>
        <taxon>Tracheophyta</taxon>
        <taxon>Spermatophyta</taxon>
        <taxon>Magnoliopsida</taxon>
        <taxon>eudicotyledons</taxon>
        <taxon>Gunneridae</taxon>
        <taxon>Pentapetalae</taxon>
        <taxon>rosids</taxon>
        <taxon>malvids</taxon>
        <taxon>Malvales</taxon>
        <taxon>Malvaceae</taxon>
        <taxon>Byttnerioideae</taxon>
        <taxon>Theobroma</taxon>
    </lineage>
</organism>
<evidence type="ECO:0000313" key="2">
    <source>
        <dbReference type="Proteomes" id="UP000026915"/>
    </source>
</evidence>
<dbReference type="EMBL" id="CM001883">
    <property type="protein sequence ID" value="EOY11580.1"/>
    <property type="molecule type" value="Genomic_DNA"/>
</dbReference>
<dbReference type="HOGENOM" id="CLU_1828828_0_0_1"/>
<protein>
    <submittedName>
        <fullName evidence="1">Uncharacterized protein</fullName>
    </submittedName>
</protein>
<dbReference type="AlphaFoldDB" id="A0A061F2M4"/>
<dbReference type="InParanoid" id="A0A061F2M4"/>